<dbReference type="PANTHER" id="PTHR11076:SF35">
    <property type="entry name" value="DNA REPAIR PROTEIN HOMOLOG YOBH"/>
    <property type="match status" value="1"/>
</dbReference>
<gene>
    <name evidence="18" type="ORF">G195_001754</name>
</gene>
<keyword evidence="9" id="KW-0548">Nucleotidyltransferase</keyword>
<dbReference type="HAMAP" id="MF_01113">
    <property type="entry name" value="DNApol_IV"/>
    <property type="match status" value="1"/>
</dbReference>
<dbReference type="InterPro" id="IPR001126">
    <property type="entry name" value="UmuC"/>
</dbReference>
<dbReference type="InterPro" id="IPR043502">
    <property type="entry name" value="DNA/RNA_pol_sf"/>
</dbReference>
<proteinExistence type="inferred from homology"/>
<keyword evidence="8" id="KW-0808">Transferase</keyword>
<feature type="domain" description="UmuC" evidence="17">
    <location>
        <begin position="1"/>
        <end position="186"/>
    </location>
</feature>
<dbReference type="GO" id="GO:0003684">
    <property type="term" value="F:damaged DNA binding"/>
    <property type="evidence" value="ECO:0007669"/>
    <property type="project" value="InterPro"/>
</dbReference>
<dbReference type="GO" id="GO:0003887">
    <property type="term" value="F:DNA-directed DNA polymerase activity"/>
    <property type="evidence" value="ECO:0007669"/>
    <property type="project" value="UniProtKB-KW"/>
</dbReference>
<keyword evidence="7" id="KW-0237">DNA synthesis</keyword>
<keyword evidence="15" id="KW-0234">DNA repair</keyword>
<evidence type="ECO:0000256" key="7">
    <source>
        <dbReference type="ARBA" id="ARBA00022634"/>
    </source>
</evidence>
<evidence type="ECO:0000256" key="9">
    <source>
        <dbReference type="ARBA" id="ARBA00022695"/>
    </source>
</evidence>
<evidence type="ECO:0000313" key="19">
    <source>
        <dbReference type="Proteomes" id="UP000702964"/>
    </source>
</evidence>
<dbReference type="SUPFAM" id="SSF100879">
    <property type="entry name" value="Lesion bypass DNA polymerase (Y-family), little finger domain"/>
    <property type="match status" value="1"/>
</dbReference>
<dbReference type="Pfam" id="PF21999">
    <property type="entry name" value="IMS_HHH_1"/>
    <property type="match status" value="1"/>
</dbReference>
<reference evidence="18" key="1">
    <citation type="journal article" date="2015" name="Genom Data">
        <title>Draft genome sequences of Phytophthora kernoviae and Phytophthora ramorum lineage EU2 from Scotland.</title>
        <authorList>
            <person name="Sambles C."/>
            <person name="Schlenzig A."/>
            <person name="O'Neill P."/>
            <person name="Grant M."/>
            <person name="Studholme D.J."/>
        </authorList>
    </citation>
    <scope>NUCLEOTIDE SEQUENCE</scope>
    <source>
        <strain evidence="18">00238/432</strain>
    </source>
</reference>
<evidence type="ECO:0000256" key="2">
    <source>
        <dbReference type="ARBA" id="ARBA00004496"/>
    </source>
</evidence>
<dbReference type="InterPro" id="IPR050116">
    <property type="entry name" value="DNA_polymerase-Y"/>
</dbReference>
<sequence length="405" mass="45199">MLIDMQSFYASVEKAKMPQYKNKPLAVAGDPARRSGIILAACPLAKAKGVSTAEPLWQALQKCPELIVVRPHMQEYIEVSTQIMSIIEEFTDLVEPYSIDELFTDVTGSLHLFGNDPIDLAKQIQAKILNETGVYARAGISTNKVMSKLCCDMIAKKIDGGVFFLKKEELHKHIGHKPIREMWGIGSRMEKHLWKMGIQTIEDLATTPLSKLRSKWGVNGEVIWRVANGLDESPVSISTHSVQKDIGNGMTLPRDYTEAWEIDVVIQDICTEVCRRARKKGLMGSVVSVSSSGADFDRPTGFHRQIKLPDPTNITVDVCRVAKKLFHHHWDGQPVRRVSVSLSDLSNADTYQLSLFDDVEQKRAIDRVMDDIKDRFGDIAILRASSITAAGQAIDRSNKIGGHYK</sequence>
<organism evidence="18 19">
    <name type="scientific">Phytophthora kernoviae 00238/432</name>
    <dbReference type="NCBI Taxonomy" id="1284355"/>
    <lineage>
        <taxon>Eukaryota</taxon>
        <taxon>Sar</taxon>
        <taxon>Stramenopiles</taxon>
        <taxon>Oomycota</taxon>
        <taxon>Peronosporomycetes</taxon>
        <taxon>Peronosporales</taxon>
        <taxon>Peronosporaceae</taxon>
        <taxon>Phytophthora</taxon>
    </lineage>
</organism>
<dbReference type="Pfam" id="PF11799">
    <property type="entry name" value="IMS_C"/>
    <property type="match status" value="1"/>
</dbReference>
<keyword evidence="11" id="KW-0479">Metal-binding</keyword>
<accession>A0A8J4WBA8</accession>
<dbReference type="Gene3D" id="3.40.1170.60">
    <property type="match status" value="1"/>
</dbReference>
<evidence type="ECO:0000256" key="4">
    <source>
        <dbReference type="ARBA" id="ARBA00012417"/>
    </source>
</evidence>
<comment type="catalytic activity">
    <reaction evidence="16">
        <text>DNA(n) + a 2'-deoxyribonucleoside 5'-triphosphate = DNA(n+1) + diphosphate</text>
        <dbReference type="Rhea" id="RHEA:22508"/>
        <dbReference type="Rhea" id="RHEA-COMP:17339"/>
        <dbReference type="Rhea" id="RHEA-COMP:17340"/>
        <dbReference type="ChEBI" id="CHEBI:33019"/>
        <dbReference type="ChEBI" id="CHEBI:61560"/>
        <dbReference type="ChEBI" id="CHEBI:173112"/>
        <dbReference type="EC" id="2.7.7.7"/>
    </reaction>
</comment>
<evidence type="ECO:0000256" key="13">
    <source>
        <dbReference type="ARBA" id="ARBA00022842"/>
    </source>
</evidence>
<keyword evidence="14" id="KW-0238">DNA-binding</keyword>
<dbReference type="GO" id="GO:0046872">
    <property type="term" value="F:metal ion binding"/>
    <property type="evidence" value="ECO:0007669"/>
    <property type="project" value="UniProtKB-KW"/>
</dbReference>
<dbReference type="EMBL" id="AOFI03000011">
    <property type="protein sequence ID" value="KAF4324937.1"/>
    <property type="molecule type" value="Genomic_DNA"/>
</dbReference>
<dbReference type="Gene3D" id="1.10.150.20">
    <property type="entry name" value="5' to 3' exonuclease, C-terminal subdomain"/>
    <property type="match status" value="1"/>
</dbReference>
<evidence type="ECO:0000256" key="15">
    <source>
        <dbReference type="ARBA" id="ARBA00023204"/>
    </source>
</evidence>
<evidence type="ECO:0000256" key="14">
    <source>
        <dbReference type="ARBA" id="ARBA00023125"/>
    </source>
</evidence>
<evidence type="ECO:0000256" key="10">
    <source>
        <dbReference type="ARBA" id="ARBA00022705"/>
    </source>
</evidence>
<dbReference type="Pfam" id="PF00817">
    <property type="entry name" value="IMS"/>
    <property type="match status" value="1"/>
</dbReference>
<comment type="similarity">
    <text evidence="3">Belongs to the DNA polymerase type-Y family.</text>
</comment>
<evidence type="ECO:0000256" key="5">
    <source>
        <dbReference type="ARBA" id="ARBA00016178"/>
    </source>
</evidence>
<dbReference type="SUPFAM" id="SSF56672">
    <property type="entry name" value="DNA/RNA polymerases"/>
    <property type="match status" value="1"/>
</dbReference>
<keyword evidence="10" id="KW-0235">DNA replication</keyword>
<keyword evidence="12" id="KW-0227">DNA damage</keyword>
<dbReference type="Gene3D" id="3.30.70.270">
    <property type="match status" value="1"/>
</dbReference>
<keyword evidence="6" id="KW-0963">Cytoplasm</keyword>
<evidence type="ECO:0000256" key="11">
    <source>
        <dbReference type="ARBA" id="ARBA00022723"/>
    </source>
</evidence>
<dbReference type="EC" id="2.7.7.7" evidence="4"/>
<dbReference type="InterPro" id="IPR043128">
    <property type="entry name" value="Rev_trsase/Diguanyl_cyclase"/>
</dbReference>
<dbReference type="PROSITE" id="PS50173">
    <property type="entry name" value="UMUC"/>
    <property type="match status" value="1"/>
</dbReference>
<evidence type="ECO:0000256" key="8">
    <source>
        <dbReference type="ARBA" id="ARBA00022679"/>
    </source>
</evidence>
<dbReference type="GO" id="GO:0042276">
    <property type="term" value="P:error-prone translesion synthesis"/>
    <property type="evidence" value="ECO:0007669"/>
    <property type="project" value="TreeGrafter"/>
</dbReference>
<dbReference type="Gene3D" id="3.30.1490.100">
    <property type="entry name" value="DNA polymerase, Y-family, little finger domain"/>
    <property type="match status" value="1"/>
</dbReference>
<protein>
    <recommendedName>
        <fullName evidence="5">DNA polymerase kappa</fullName>
        <ecNumber evidence="4">2.7.7.7</ecNumber>
    </recommendedName>
</protein>
<comment type="cofactor">
    <cofactor evidence="1">
        <name>Mg(2+)</name>
        <dbReference type="ChEBI" id="CHEBI:18420"/>
    </cofactor>
</comment>
<dbReference type="Proteomes" id="UP000702964">
    <property type="component" value="Unassembled WGS sequence"/>
</dbReference>
<dbReference type="NCBIfam" id="NF002848">
    <property type="entry name" value="PRK03103.1"/>
    <property type="match status" value="1"/>
</dbReference>
<dbReference type="CDD" id="cd01700">
    <property type="entry name" value="PolY_Pol_V_umuC"/>
    <property type="match status" value="1"/>
</dbReference>
<dbReference type="InterPro" id="IPR017961">
    <property type="entry name" value="DNA_pol_Y-fam_little_finger"/>
</dbReference>
<dbReference type="InterPro" id="IPR053848">
    <property type="entry name" value="IMS_HHH_1"/>
</dbReference>
<name>A0A8J4WBA8_9STRA</name>
<dbReference type="PANTHER" id="PTHR11076">
    <property type="entry name" value="DNA REPAIR POLYMERASE UMUC / TRANSFERASE FAMILY MEMBER"/>
    <property type="match status" value="1"/>
</dbReference>
<evidence type="ECO:0000256" key="6">
    <source>
        <dbReference type="ARBA" id="ARBA00022490"/>
    </source>
</evidence>
<reference evidence="18" key="2">
    <citation type="submission" date="2020-02" db="EMBL/GenBank/DDBJ databases">
        <authorList>
            <person name="Studholme D.J."/>
        </authorList>
    </citation>
    <scope>NUCLEOTIDE SEQUENCE</scope>
    <source>
        <strain evidence="18">00238/432</strain>
    </source>
</reference>
<evidence type="ECO:0000256" key="12">
    <source>
        <dbReference type="ARBA" id="ARBA00022763"/>
    </source>
</evidence>
<comment type="subcellular location">
    <subcellularLocation>
        <location evidence="2">Cytoplasm</location>
    </subcellularLocation>
</comment>
<evidence type="ECO:0000256" key="16">
    <source>
        <dbReference type="ARBA" id="ARBA00049244"/>
    </source>
</evidence>
<keyword evidence="13" id="KW-0460">Magnesium</keyword>
<evidence type="ECO:0000259" key="17">
    <source>
        <dbReference type="PROSITE" id="PS50173"/>
    </source>
</evidence>
<evidence type="ECO:0000256" key="3">
    <source>
        <dbReference type="ARBA" id="ARBA00010945"/>
    </source>
</evidence>
<comment type="caution">
    <text evidence="18">The sequence shown here is derived from an EMBL/GenBank/DDBJ whole genome shotgun (WGS) entry which is preliminary data.</text>
</comment>
<evidence type="ECO:0000313" key="18">
    <source>
        <dbReference type="EMBL" id="KAF4324937.1"/>
    </source>
</evidence>
<dbReference type="GO" id="GO:0006260">
    <property type="term" value="P:DNA replication"/>
    <property type="evidence" value="ECO:0007669"/>
    <property type="project" value="UniProtKB-KW"/>
</dbReference>
<dbReference type="AlphaFoldDB" id="A0A8J4WBA8"/>
<dbReference type="GO" id="GO:0006281">
    <property type="term" value="P:DNA repair"/>
    <property type="evidence" value="ECO:0007669"/>
    <property type="project" value="UniProtKB-KW"/>
</dbReference>
<dbReference type="InterPro" id="IPR022880">
    <property type="entry name" value="DNApol_IV"/>
</dbReference>
<dbReference type="InterPro" id="IPR036775">
    <property type="entry name" value="DNA_pol_Y-fam_lit_finger_sf"/>
</dbReference>
<evidence type="ECO:0000256" key="1">
    <source>
        <dbReference type="ARBA" id="ARBA00001946"/>
    </source>
</evidence>
<dbReference type="GO" id="GO:0005829">
    <property type="term" value="C:cytosol"/>
    <property type="evidence" value="ECO:0007669"/>
    <property type="project" value="TreeGrafter"/>
</dbReference>